<dbReference type="CDD" id="cd04168">
    <property type="entry name" value="TetM_like"/>
    <property type="match status" value="1"/>
</dbReference>
<dbReference type="Proteomes" id="UP000270697">
    <property type="component" value="Unassembled WGS sequence"/>
</dbReference>
<evidence type="ECO:0000313" key="6">
    <source>
        <dbReference type="EMBL" id="SFN28241.1"/>
    </source>
</evidence>
<dbReference type="InterPro" id="IPR035647">
    <property type="entry name" value="EFG_III/V"/>
</dbReference>
<dbReference type="PROSITE" id="PS51722">
    <property type="entry name" value="G_TR_2"/>
    <property type="match status" value="1"/>
</dbReference>
<dbReference type="InterPro" id="IPR031157">
    <property type="entry name" value="G_TR_CS"/>
</dbReference>
<accession>A0A1I4XQW3</accession>
<dbReference type="AlphaFoldDB" id="A0A1I4XQW3"/>
<evidence type="ECO:0000256" key="1">
    <source>
        <dbReference type="ARBA" id="ARBA00022741"/>
    </source>
</evidence>
<dbReference type="Pfam" id="PF00679">
    <property type="entry name" value="EFG_C"/>
    <property type="match status" value="1"/>
</dbReference>
<dbReference type="Gene3D" id="3.40.50.300">
    <property type="entry name" value="P-loop containing nucleotide triphosphate hydrolases"/>
    <property type="match status" value="1"/>
</dbReference>
<dbReference type="InterPro" id="IPR020568">
    <property type="entry name" value="Ribosomal_Su5_D2-typ_SF"/>
</dbReference>
<dbReference type="PANTHER" id="PTHR43261">
    <property type="entry name" value="TRANSLATION ELONGATION FACTOR G-RELATED"/>
    <property type="match status" value="1"/>
</dbReference>
<evidence type="ECO:0000313" key="8">
    <source>
        <dbReference type="Proteomes" id="UP000270697"/>
    </source>
</evidence>
<dbReference type="NCBIfam" id="TIGR00231">
    <property type="entry name" value="small_GTP"/>
    <property type="match status" value="1"/>
</dbReference>
<evidence type="ECO:0000259" key="4">
    <source>
        <dbReference type="PROSITE" id="PS51722"/>
    </source>
</evidence>
<dbReference type="PRINTS" id="PR00315">
    <property type="entry name" value="ELONGATNFCT"/>
</dbReference>
<dbReference type="PRINTS" id="PR01037">
    <property type="entry name" value="TCRTETOQM"/>
</dbReference>
<dbReference type="STRING" id="455193.SAMN05421805_103549"/>
<dbReference type="Pfam" id="PF00009">
    <property type="entry name" value="GTP_EFTU"/>
    <property type="match status" value="1"/>
</dbReference>
<reference evidence="6 7" key="1">
    <citation type="submission" date="2016-10" db="EMBL/GenBank/DDBJ databases">
        <authorList>
            <person name="de Groot N.N."/>
        </authorList>
    </citation>
    <scope>NUCLEOTIDE SEQUENCE [LARGE SCALE GENOMIC DNA]</scope>
    <source>
        <strain evidence="6 7">CPCC 201259</strain>
    </source>
</reference>
<dbReference type="GO" id="GO:0003924">
    <property type="term" value="F:GTPase activity"/>
    <property type="evidence" value="ECO:0007669"/>
    <property type="project" value="InterPro"/>
</dbReference>
<name>A0A1I4XQW3_9PSEU</name>
<dbReference type="InterPro" id="IPR000795">
    <property type="entry name" value="T_Tr_GTP-bd_dom"/>
</dbReference>
<dbReference type="Gene3D" id="2.40.30.10">
    <property type="entry name" value="Translation factors"/>
    <property type="match status" value="1"/>
</dbReference>
<dbReference type="EMBL" id="FOUP01000003">
    <property type="protein sequence ID" value="SFN28241.1"/>
    <property type="molecule type" value="Genomic_DNA"/>
</dbReference>
<keyword evidence="2" id="KW-0648">Protein biosynthesis</keyword>
<feature type="domain" description="Tr-type G" evidence="4">
    <location>
        <begin position="1"/>
        <end position="244"/>
    </location>
</feature>
<evidence type="ECO:0000256" key="3">
    <source>
        <dbReference type="ARBA" id="ARBA00023134"/>
    </source>
</evidence>
<organism evidence="6 7">
    <name type="scientific">Saccharopolyspora antimicrobica</name>
    <dbReference type="NCBI Taxonomy" id="455193"/>
    <lineage>
        <taxon>Bacteria</taxon>
        <taxon>Bacillati</taxon>
        <taxon>Actinomycetota</taxon>
        <taxon>Actinomycetes</taxon>
        <taxon>Pseudonocardiales</taxon>
        <taxon>Pseudonocardiaceae</taxon>
        <taxon>Saccharopolyspora</taxon>
    </lineage>
</organism>
<dbReference type="GO" id="GO:0032790">
    <property type="term" value="P:ribosome disassembly"/>
    <property type="evidence" value="ECO:0007669"/>
    <property type="project" value="TreeGrafter"/>
</dbReference>
<keyword evidence="1" id="KW-0547">Nucleotide-binding</keyword>
<dbReference type="GO" id="GO:0006412">
    <property type="term" value="P:translation"/>
    <property type="evidence" value="ECO:0007669"/>
    <property type="project" value="UniProtKB-KW"/>
</dbReference>
<dbReference type="InterPro" id="IPR027417">
    <property type="entry name" value="P-loop_NTPase"/>
</dbReference>
<evidence type="ECO:0000313" key="7">
    <source>
        <dbReference type="Proteomes" id="UP000199398"/>
    </source>
</evidence>
<keyword evidence="3" id="KW-0342">GTP-binding</keyword>
<dbReference type="InterPro" id="IPR005517">
    <property type="entry name" value="Transl_elong_EFG/EF2_IV"/>
</dbReference>
<protein>
    <submittedName>
        <fullName evidence="6">Ribosomal protection tetracycline resistance protein</fullName>
    </submittedName>
</protein>
<dbReference type="Gene3D" id="3.30.230.10">
    <property type="match status" value="1"/>
</dbReference>
<dbReference type="InterPro" id="IPR000640">
    <property type="entry name" value="EFG_V-like"/>
</dbReference>
<dbReference type="Proteomes" id="UP000199398">
    <property type="component" value="Unassembled WGS sequence"/>
</dbReference>
<dbReference type="InterPro" id="IPR009000">
    <property type="entry name" value="Transl_B-barrel_sf"/>
</dbReference>
<dbReference type="InterPro" id="IPR005225">
    <property type="entry name" value="Small_GTP-bd"/>
</dbReference>
<dbReference type="SUPFAM" id="SSF54980">
    <property type="entry name" value="EF-G C-terminal domain-like"/>
    <property type="match status" value="2"/>
</dbReference>
<dbReference type="RefSeq" id="WP_093151315.1">
    <property type="nucleotide sequence ID" value="NZ_FOUP01000003.1"/>
</dbReference>
<dbReference type="SMART" id="SM00889">
    <property type="entry name" value="EFG_IV"/>
    <property type="match status" value="1"/>
</dbReference>
<reference evidence="5 8" key="2">
    <citation type="submission" date="2018-10" db="EMBL/GenBank/DDBJ databases">
        <title>Sequencing the genomes of 1000 actinobacteria strains.</title>
        <authorList>
            <person name="Klenk H.-P."/>
        </authorList>
    </citation>
    <scope>NUCLEOTIDE SEQUENCE [LARGE SCALE GENOMIC DNA]</scope>
    <source>
        <strain evidence="5 8">DSM 45119</strain>
    </source>
</reference>
<dbReference type="Gene3D" id="3.30.70.870">
    <property type="entry name" value="Elongation Factor G (Translational Gtpase), domain 3"/>
    <property type="match status" value="1"/>
</dbReference>
<gene>
    <name evidence="5" type="ORF">ATL45_2933</name>
    <name evidence="6" type="ORF">SAMN05421805_103549</name>
</gene>
<dbReference type="PROSITE" id="PS00301">
    <property type="entry name" value="G_TR_1"/>
    <property type="match status" value="1"/>
</dbReference>
<dbReference type="SUPFAM" id="SSF52540">
    <property type="entry name" value="P-loop containing nucleoside triphosphate hydrolases"/>
    <property type="match status" value="1"/>
</dbReference>
<sequence length="609" mass="64666">MRILNIGILAHVDAGKTSLTERLLFDTGAIDRLGSVDAGSTRTDTAAVERQRGITVRSAVVSFAVGDTQVNLVDTPGHSDFAGEVERALGVLDGAVLVLSAVEGVQARTRILLRVLRELGLPTLLFINKIDRAGARAAELLAEVERCAPVVPMTGVHDIGTPDARAVPVPLDAEVLAERDDELLARVIDGPPPTPAELHVALADQTARCVVHPAFFGSAITGQGVPSLIDGITGLLPPACEEPATTPQGLIFAIERRSGRKTAYLRLFSGELVARQRVTFRREHGGELAGRLTGLEVVGRASDRMVPGDIGRITGFPGIRVGDRLGDRDVRSTGLSRPTLRTVVSAREPGEGPKLHAALQELAEQDPLIEAKPLPGGANEVLLHGEVQKEVIAAALADDFGVAAVFGPSQVVLLERPTGVGEAVEEMGHRAAGPSGFWATIGLRVRPTGRRTGVVFDHETELGALPLAFHRAVEESVHAAMAHGLHGWAVTDCAVTMTRSGFVGPVSTAADFRGLVPLVLRRALEQAGTRVYEPWHEFVLEVPLDVLAEATARLSAHRAKITEAVPSGAAWSVRGAIPASEVPEVQHWLPDLSRGEGTWWSRPDGDRPT</sequence>
<dbReference type="SUPFAM" id="SSF50447">
    <property type="entry name" value="Translation proteins"/>
    <property type="match status" value="1"/>
</dbReference>
<proteinExistence type="predicted"/>
<keyword evidence="8" id="KW-1185">Reference proteome</keyword>
<dbReference type="GO" id="GO:0005525">
    <property type="term" value="F:GTP binding"/>
    <property type="evidence" value="ECO:0007669"/>
    <property type="project" value="UniProtKB-KW"/>
</dbReference>
<evidence type="ECO:0000313" key="5">
    <source>
        <dbReference type="EMBL" id="RKT84610.1"/>
    </source>
</evidence>
<dbReference type="PANTHER" id="PTHR43261:SF1">
    <property type="entry name" value="RIBOSOME-RELEASING FACTOR 2, MITOCHONDRIAL"/>
    <property type="match status" value="1"/>
</dbReference>
<dbReference type="InterPro" id="IPR014721">
    <property type="entry name" value="Ribsml_uS5_D2-typ_fold_subgr"/>
</dbReference>
<evidence type="ECO:0000256" key="2">
    <source>
        <dbReference type="ARBA" id="ARBA00022917"/>
    </source>
</evidence>
<dbReference type="SUPFAM" id="SSF54211">
    <property type="entry name" value="Ribosomal protein S5 domain 2-like"/>
    <property type="match status" value="1"/>
</dbReference>
<dbReference type="OrthoDB" id="9801472at2"/>
<dbReference type="EMBL" id="RBXX01000002">
    <property type="protein sequence ID" value="RKT84610.1"/>
    <property type="molecule type" value="Genomic_DNA"/>
</dbReference>
<dbReference type="Pfam" id="PF03764">
    <property type="entry name" value="EFG_IV"/>
    <property type="match status" value="1"/>
</dbReference>